<keyword evidence="1" id="KW-1185">Reference proteome</keyword>
<dbReference type="AlphaFoldDB" id="A0A5S6QYD5"/>
<dbReference type="WBParaSite" id="TMUE_3000012270.1">
    <property type="protein sequence ID" value="TMUE_3000012270.1"/>
    <property type="gene ID" value="WBGene00290052"/>
</dbReference>
<reference evidence="2" key="1">
    <citation type="submission" date="2019-12" db="UniProtKB">
        <authorList>
            <consortium name="WormBaseParasite"/>
        </authorList>
    </citation>
    <scope>IDENTIFICATION</scope>
</reference>
<organism evidence="1 2">
    <name type="scientific">Trichuris muris</name>
    <name type="common">Mouse whipworm</name>
    <dbReference type="NCBI Taxonomy" id="70415"/>
    <lineage>
        <taxon>Eukaryota</taxon>
        <taxon>Metazoa</taxon>
        <taxon>Ecdysozoa</taxon>
        <taxon>Nematoda</taxon>
        <taxon>Enoplea</taxon>
        <taxon>Dorylaimia</taxon>
        <taxon>Trichinellida</taxon>
        <taxon>Trichuridae</taxon>
        <taxon>Trichuris</taxon>
    </lineage>
</organism>
<name>A0A5S6QYD5_TRIMR</name>
<accession>A0A5S6QYD5</accession>
<dbReference type="Proteomes" id="UP000046395">
    <property type="component" value="Unassembled WGS sequence"/>
</dbReference>
<sequence>MGGLLDTASRLVATCTVASAFTIMEGNIESNYPPVPPEYIPGLSSPPTWRLPGMRPMQPWQTPRHEEYHKFYEERIFPPMFWNYAWVNWMPRTEGWWAGSRKLQLRASRPQALLYVPVPRHY</sequence>
<evidence type="ECO:0000313" key="2">
    <source>
        <dbReference type="WBParaSite" id="TMUE_3000012270.1"/>
    </source>
</evidence>
<evidence type="ECO:0000313" key="1">
    <source>
        <dbReference type="Proteomes" id="UP000046395"/>
    </source>
</evidence>
<proteinExistence type="predicted"/>
<protein>
    <submittedName>
        <fullName evidence="2">Uncharacterized protein</fullName>
    </submittedName>
</protein>